<dbReference type="InterPro" id="IPR005616">
    <property type="entry name" value="CcmH/CycL/Ccl2/NrfF_N"/>
</dbReference>
<evidence type="ECO:0000313" key="7">
    <source>
        <dbReference type="EMBL" id="XCB31161.1"/>
    </source>
</evidence>
<dbReference type="Pfam" id="PF03918">
    <property type="entry name" value="CcmH"/>
    <property type="match status" value="1"/>
</dbReference>
<feature type="transmembrane region" description="Helical" evidence="5">
    <location>
        <begin position="40"/>
        <end position="57"/>
    </location>
</feature>
<keyword evidence="3 5" id="KW-0479">Metal-binding</keyword>
<name>A0AAU7ZIV7_9BACT</name>
<reference evidence="7" key="1">
    <citation type="submission" date="2023-08" db="EMBL/GenBank/DDBJ databases">
        <authorList>
            <person name="Messyasz A."/>
            <person name="Mannisto M.K."/>
            <person name="Kerkhof L.J."/>
            <person name="Haggblom M."/>
        </authorList>
    </citation>
    <scope>NUCLEOTIDE SEQUENCE</scope>
    <source>
        <strain evidence="7">X5P6</strain>
    </source>
</reference>
<sequence>MFEGFVARLSCRTGPLCVGRAFRALCTPSVAASDGRFRRFAGAGLVCLLAVVMLGASPDARFEKMGHEMICTCGCGQILLECNHVGCPVSPVMISELHAQIDGGGSNTSIFNWFAAKYGAIVLASPIRGGFDNVAWVAPMAVFLLATIGTGFLVRMWSLRSRQRGAASSAGPVMAGDAMRERIRRETEY</sequence>
<evidence type="ECO:0000259" key="6">
    <source>
        <dbReference type="Pfam" id="PF03918"/>
    </source>
</evidence>
<dbReference type="Gene3D" id="1.10.8.640">
    <property type="entry name" value="Cytochrome C biogenesis protein"/>
    <property type="match status" value="1"/>
</dbReference>
<protein>
    <recommendedName>
        <fullName evidence="5">Cytochrome c-type biogenesis protein</fullName>
    </recommendedName>
</protein>
<evidence type="ECO:0000256" key="5">
    <source>
        <dbReference type="RuleBase" id="RU364112"/>
    </source>
</evidence>
<keyword evidence="4 5" id="KW-0408">Iron</keyword>
<comment type="function">
    <text evidence="5">Possible subunit of a heme lyase.</text>
</comment>
<dbReference type="RefSeq" id="WP_353062004.1">
    <property type="nucleotide sequence ID" value="NZ_CP132942.1"/>
</dbReference>
<evidence type="ECO:0000256" key="4">
    <source>
        <dbReference type="ARBA" id="ARBA00023004"/>
    </source>
</evidence>
<keyword evidence="5" id="KW-0812">Transmembrane</keyword>
<evidence type="ECO:0000256" key="3">
    <source>
        <dbReference type="ARBA" id="ARBA00022723"/>
    </source>
</evidence>
<feature type="domain" description="CcmH/CycL/Ccl2/NrfF N-terminal" evidence="6">
    <location>
        <begin position="59"/>
        <end position="164"/>
    </location>
</feature>
<organism evidence="7">
    <name type="scientific">Tunturiibacter psychrotolerans</name>
    <dbReference type="NCBI Taxonomy" id="3069686"/>
    <lineage>
        <taxon>Bacteria</taxon>
        <taxon>Pseudomonadati</taxon>
        <taxon>Acidobacteriota</taxon>
        <taxon>Terriglobia</taxon>
        <taxon>Terriglobales</taxon>
        <taxon>Acidobacteriaceae</taxon>
        <taxon>Tunturiibacter</taxon>
    </lineage>
</organism>
<evidence type="ECO:0000256" key="1">
    <source>
        <dbReference type="ARBA" id="ARBA00010342"/>
    </source>
</evidence>
<accession>A0AAU7ZIV7</accession>
<reference evidence="7" key="2">
    <citation type="journal article" date="2024" name="Environ. Microbiol.">
        <title>Genome analysis and description of Tunturibacter gen. nov. expands the diversity of Terriglobia in tundra soils.</title>
        <authorList>
            <person name="Messyasz A."/>
            <person name="Mannisto M.K."/>
            <person name="Kerkhof L.J."/>
            <person name="Haggblom M.M."/>
        </authorList>
    </citation>
    <scope>NUCLEOTIDE SEQUENCE</scope>
    <source>
        <strain evidence="7">X5P6</strain>
    </source>
</reference>
<keyword evidence="5" id="KW-0472">Membrane</keyword>
<proteinExistence type="inferred from homology"/>
<keyword evidence="5" id="KW-1133">Transmembrane helix</keyword>
<comment type="similarity">
    <text evidence="1 5">Belongs to the CcmH/CycL/Ccl2/NrfF family.</text>
</comment>
<dbReference type="GO" id="GO:0046872">
    <property type="term" value="F:metal ion binding"/>
    <property type="evidence" value="ECO:0007669"/>
    <property type="project" value="UniProtKB-KW"/>
</dbReference>
<dbReference type="InterPro" id="IPR038297">
    <property type="entry name" value="CcmH/CycL/NrfF/Ccl2_sf"/>
</dbReference>
<keyword evidence="2 5" id="KW-0349">Heme</keyword>
<evidence type="ECO:0000256" key="2">
    <source>
        <dbReference type="ARBA" id="ARBA00022617"/>
    </source>
</evidence>
<feature type="transmembrane region" description="Helical" evidence="5">
    <location>
        <begin position="134"/>
        <end position="154"/>
    </location>
</feature>
<dbReference type="AlphaFoldDB" id="A0AAU7ZIV7"/>
<dbReference type="KEGG" id="tpsc:RBB77_11875"/>
<keyword evidence="5" id="KW-0732">Signal</keyword>
<gene>
    <name evidence="7" type="ORF">RBB77_11875</name>
</gene>
<dbReference type="EMBL" id="CP132942">
    <property type="protein sequence ID" value="XCB31161.1"/>
    <property type="molecule type" value="Genomic_DNA"/>
</dbReference>